<protein>
    <recommendedName>
        <fullName evidence="2">BD-FAE-like domain-containing protein</fullName>
    </recommendedName>
</protein>
<dbReference type="KEGG" id="vbh:CMV30_16570"/>
<feature type="domain" description="BD-FAE-like" evidence="2">
    <location>
        <begin position="54"/>
        <end position="229"/>
    </location>
</feature>
<dbReference type="SUPFAM" id="SSF53474">
    <property type="entry name" value="alpha/beta-Hydrolases"/>
    <property type="match status" value="1"/>
</dbReference>
<evidence type="ECO:0000313" key="4">
    <source>
        <dbReference type="Proteomes" id="UP000217265"/>
    </source>
</evidence>
<dbReference type="EMBL" id="CP023344">
    <property type="protein sequence ID" value="ATC65428.1"/>
    <property type="molecule type" value="Genomic_DNA"/>
</dbReference>
<dbReference type="Gene3D" id="3.40.50.1820">
    <property type="entry name" value="alpha/beta hydrolase"/>
    <property type="match status" value="1"/>
</dbReference>
<evidence type="ECO:0000313" key="3">
    <source>
        <dbReference type="EMBL" id="ATC65428.1"/>
    </source>
</evidence>
<dbReference type="InterPro" id="IPR049492">
    <property type="entry name" value="BD-FAE-like_dom"/>
</dbReference>
<dbReference type="Pfam" id="PF20434">
    <property type="entry name" value="BD-FAE"/>
    <property type="match status" value="1"/>
</dbReference>
<dbReference type="OrthoDB" id="9794725at2"/>
<dbReference type="PANTHER" id="PTHR48081">
    <property type="entry name" value="AB HYDROLASE SUPERFAMILY PROTEIN C4A8.06C"/>
    <property type="match status" value="1"/>
</dbReference>
<gene>
    <name evidence="3" type="ORF">CMV30_16570</name>
</gene>
<dbReference type="Proteomes" id="UP000217265">
    <property type="component" value="Chromosome"/>
</dbReference>
<proteinExistence type="predicted"/>
<accession>A0A290QJB7</accession>
<dbReference type="InterPro" id="IPR050300">
    <property type="entry name" value="GDXG_lipolytic_enzyme"/>
</dbReference>
<sequence length="280" mass="30730">MQRPNDEIYRLRAQCERWPADKPLAGREFSREVFLETDVVEASLAWRRGAVENPRGAIIICPGGGYEVLATAHEGNNVADWLNAHGFAAFVLRYRVPQPGAPAPLEDIRSALRLVRERADYFGVPRDRVGVLGFSAGGHLAGCAALMVPPDDKIERPDFLAMIYPVVSMCEAWAHRGSVDTLLGHKRDSSLGEHYSLERQVADCAPPLFLVHARDDALVPVENSLALQASYRGVEAECTTYFPAEGGHGFGLGRTGTEAGDWPRRLLLWLNARCSAVAKV</sequence>
<name>A0A290QJB7_9BACT</name>
<dbReference type="GO" id="GO:0016787">
    <property type="term" value="F:hydrolase activity"/>
    <property type="evidence" value="ECO:0007669"/>
    <property type="project" value="UniProtKB-KW"/>
</dbReference>
<keyword evidence="1" id="KW-0378">Hydrolase</keyword>
<evidence type="ECO:0000256" key="1">
    <source>
        <dbReference type="ARBA" id="ARBA00022801"/>
    </source>
</evidence>
<dbReference type="AlphaFoldDB" id="A0A290QJB7"/>
<keyword evidence="4" id="KW-1185">Reference proteome</keyword>
<reference evidence="3 4" key="1">
    <citation type="submission" date="2017-09" db="EMBL/GenBank/DDBJ databases">
        <title>Complete genome sequence of Verrucomicrobial strain HZ-65, isolated from freshwater.</title>
        <authorList>
            <person name="Choi A."/>
        </authorList>
    </citation>
    <scope>NUCLEOTIDE SEQUENCE [LARGE SCALE GENOMIC DNA]</scope>
    <source>
        <strain evidence="3 4">HZ-65</strain>
    </source>
</reference>
<dbReference type="PANTHER" id="PTHR48081:SF6">
    <property type="entry name" value="PEPTIDASE S9 PROLYL OLIGOPEPTIDASE CATALYTIC DOMAIN-CONTAINING PROTEIN"/>
    <property type="match status" value="1"/>
</dbReference>
<evidence type="ECO:0000259" key="2">
    <source>
        <dbReference type="Pfam" id="PF20434"/>
    </source>
</evidence>
<dbReference type="InterPro" id="IPR029058">
    <property type="entry name" value="AB_hydrolase_fold"/>
</dbReference>
<dbReference type="RefSeq" id="WP_096057058.1">
    <property type="nucleotide sequence ID" value="NZ_CP023344.1"/>
</dbReference>
<organism evidence="3 4">
    <name type="scientific">Nibricoccus aquaticus</name>
    <dbReference type="NCBI Taxonomy" id="2576891"/>
    <lineage>
        <taxon>Bacteria</taxon>
        <taxon>Pseudomonadati</taxon>
        <taxon>Verrucomicrobiota</taxon>
        <taxon>Opitutia</taxon>
        <taxon>Opitutales</taxon>
        <taxon>Opitutaceae</taxon>
        <taxon>Nibricoccus</taxon>
    </lineage>
</organism>